<evidence type="ECO:0000313" key="2">
    <source>
        <dbReference type="EMBL" id="OXU27706.1"/>
    </source>
</evidence>
<gene>
    <name evidence="2" type="ORF">TSAR_015467</name>
</gene>
<dbReference type="AlphaFoldDB" id="A0A232FA32"/>
<evidence type="ECO:0000256" key="1">
    <source>
        <dbReference type="SAM" id="MobiDB-lite"/>
    </source>
</evidence>
<name>A0A232FA32_9HYME</name>
<evidence type="ECO:0000313" key="3">
    <source>
        <dbReference type="Proteomes" id="UP000215335"/>
    </source>
</evidence>
<protein>
    <submittedName>
        <fullName evidence="2">Uncharacterized protein</fullName>
    </submittedName>
</protein>
<organism evidence="2 3">
    <name type="scientific">Trichomalopsis sarcophagae</name>
    <dbReference type="NCBI Taxonomy" id="543379"/>
    <lineage>
        <taxon>Eukaryota</taxon>
        <taxon>Metazoa</taxon>
        <taxon>Ecdysozoa</taxon>
        <taxon>Arthropoda</taxon>
        <taxon>Hexapoda</taxon>
        <taxon>Insecta</taxon>
        <taxon>Pterygota</taxon>
        <taxon>Neoptera</taxon>
        <taxon>Endopterygota</taxon>
        <taxon>Hymenoptera</taxon>
        <taxon>Apocrita</taxon>
        <taxon>Proctotrupomorpha</taxon>
        <taxon>Chalcidoidea</taxon>
        <taxon>Pteromalidae</taxon>
        <taxon>Pteromalinae</taxon>
        <taxon>Trichomalopsis</taxon>
    </lineage>
</organism>
<sequence length="255" mass="29690">MREKLHNAGILIPKSTEKVADKKEHVQLNLDILFEPEVKDKELLRTVWKASYDYRHKVHYKDNRFYDIIEKFSVLKTDVGSELILFQFAENLKVEDRVVKNWTSISAKIIKYAKSKVIAAQNNKKTQKAKSKNEEKSDTIEENSISNQETPDTFQYALDYSKLASSLDENNFSTNIDYQHALAFLLLPSLINYSFSAKKREWRPQQSDICKWFIEHVQEADDERIQEFVAGKIDELETINNVTSVQSYIIFSGPL</sequence>
<accession>A0A232FA32</accession>
<proteinExistence type="predicted"/>
<dbReference type="Proteomes" id="UP000215335">
    <property type="component" value="Unassembled WGS sequence"/>
</dbReference>
<comment type="caution">
    <text evidence="2">The sequence shown here is derived from an EMBL/GenBank/DDBJ whole genome shotgun (WGS) entry which is preliminary data.</text>
</comment>
<reference evidence="2 3" key="1">
    <citation type="journal article" date="2017" name="Curr. Biol.">
        <title>The Evolution of Venom by Co-option of Single-Copy Genes.</title>
        <authorList>
            <person name="Martinson E.O."/>
            <person name="Mrinalini"/>
            <person name="Kelkar Y.D."/>
            <person name="Chang C.H."/>
            <person name="Werren J.H."/>
        </authorList>
    </citation>
    <scope>NUCLEOTIDE SEQUENCE [LARGE SCALE GENOMIC DNA]</scope>
    <source>
        <strain evidence="2 3">Alberta</strain>
        <tissue evidence="2">Whole body</tissue>
    </source>
</reference>
<dbReference type="EMBL" id="NNAY01000553">
    <property type="protein sequence ID" value="OXU27706.1"/>
    <property type="molecule type" value="Genomic_DNA"/>
</dbReference>
<keyword evidence="3" id="KW-1185">Reference proteome</keyword>
<feature type="region of interest" description="Disordered" evidence="1">
    <location>
        <begin position="123"/>
        <end position="145"/>
    </location>
</feature>